<keyword evidence="5" id="KW-1185">Reference proteome</keyword>
<sequence>MAPYEPTTRSGPSTSAPGDGSRTLTITNDPTMGAGQGDEQNIRPDGNDIVGTLRLRGAPNRSNRPRVAWDEGVIDNEGAGKKKSKTRKFDESSSSDSDSDSDVDSCHRHNHNHNHGGSNPSGNGDEASGSSQQSRPTKVHELSEDDEPNAYERMPGSRKKGKRKAAPHKTGGDE</sequence>
<reference evidence="4 5" key="1">
    <citation type="journal article" date="2020" name="ISME J.">
        <title>Uncovering the hidden diversity of litter-decomposition mechanisms in mushroom-forming fungi.</title>
        <authorList>
            <person name="Floudas D."/>
            <person name="Bentzer J."/>
            <person name="Ahren D."/>
            <person name="Johansson T."/>
            <person name="Persson P."/>
            <person name="Tunlid A."/>
        </authorList>
    </citation>
    <scope>NUCLEOTIDE SEQUENCE [LARGE SCALE GENOMIC DNA]</scope>
    <source>
        <strain evidence="4 5">CBS 175.51</strain>
    </source>
</reference>
<evidence type="ECO:0000313" key="5">
    <source>
        <dbReference type="Proteomes" id="UP000541558"/>
    </source>
</evidence>
<dbReference type="GO" id="GO:0005634">
    <property type="term" value="C:nucleus"/>
    <property type="evidence" value="ECO:0007669"/>
    <property type="project" value="UniProtKB-SubCell"/>
</dbReference>
<feature type="compositionally biased region" description="Low complexity" evidence="3">
    <location>
        <begin position="115"/>
        <end position="124"/>
    </location>
</feature>
<feature type="region of interest" description="Disordered" evidence="3">
    <location>
        <begin position="1"/>
        <end position="174"/>
    </location>
</feature>
<organism evidence="4 5">
    <name type="scientific">Ephemerocybe angulata</name>
    <dbReference type="NCBI Taxonomy" id="980116"/>
    <lineage>
        <taxon>Eukaryota</taxon>
        <taxon>Fungi</taxon>
        <taxon>Dikarya</taxon>
        <taxon>Basidiomycota</taxon>
        <taxon>Agaricomycotina</taxon>
        <taxon>Agaricomycetes</taxon>
        <taxon>Agaricomycetidae</taxon>
        <taxon>Agaricales</taxon>
        <taxon>Agaricineae</taxon>
        <taxon>Psathyrellaceae</taxon>
        <taxon>Ephemerocybe</taxon>
    </lineage>
</organism>
<evidence type="ECO:0000256" key="1">
    <source>
        <dbReference type="ARBA" id="ARBA00005605"/>
    </source>
</evidence>
<proteinExistence type="inferred from homology"/>
<dbReference type="Proteomes" id="UP000541558">
    <property type="component" value="Unassembled WGS sequence"/>
</dbReference>
<feature type="compositionally biased region" description="Polar residues" evidence="3">
    <location>
        <begin position="7"/>
        <end position="30"/>
    </location>
</feature>
<dbReference type="GO" id="GO:0004865">
    <property type="term" value="F:protein serine/threonine phosphatase inhibitor activity"/>
    <property type="evidence" value="ECO:0007669"/>
    <property type="project" value="UniProtKB-UniRule"/>
</dbReference>
<feature type="compositionally biased region" description="Basic residues" evidence="3">
    <location>
        <begin position="156"/>
        <end position="167"/>
    </location>
</feature>
<comment type="function">
    <text evidence="2">Regulator of type 1 phosphatases which maintains protein phosphatase activity under strict control.</text>
</comment>
<keyword evidence="2" id="KW-0539">Nucleus</keyword>
<gene>
    <name evidence="4" type="ORF">D9611_002122</name>
</gene>
<evidence type="ECO:0000256" key="2">
    <source>
        <dbReference type="RuleBase" id="RU367162"/>
    </source>
</evidence>
<comment type="similarity">
    <text evidence="1 2">Belongs to the YPI1 family.</text>
</comment>
<evidence type="ECO:0000313" key="4">
    <source>
        <dbReference type="EMBL" id="KAF5341717.1"/>
    </source>
</evidence>
<comment type="caution">
    <text evidence="4">The sequence shown here is derived from an EMBL/GenBank/DDBJ whole genome shotgun (WGS) entry which is preliminary data.</text>
</comment>
<protein>
    <recommendedName>
        <fullName evidence="2">Type 1 phosphatases regulator</fullName>
    </recommendedName>
</protein>
<dbReference type="InterPro" id="IPR011107">
    <property type="entry name" value="PPI_Ypi1"/>
</dbReference>
<dbReference type="Pfam" id="PF07491">
    <property type="entry name" value="PPI_Ypi1"/>
    <property type="match status" value="1"/>
</dbReference>
<comment type="subcellular location">
    <subcellularLocation>
        <location evidence="2">Nucleus</location>
    </subcellularLocation>
</comment>
<dbReference type="AlphaFoldDB" id="A0A8H5CH26"/>
<accession>A0A8H5CH26</accession>
<dbReference type="GO" id="GO:0008157">
    <property type="term" value="F:protein phosphatase 1 binding"/>
    <property type="evidence" value="ECO:0007669"/>
    <property type="project" value="TreeGrafter"/>
</dbReference>
<dbReference type="EMBL" id="JAACJK010000001">
    <property type="protein sequence ID" value="KAF5341717.1"/>
    <property type="molecule type" value="Genomic_DNA"/>
</dbReference>
<dbReference type="PANTHER" id="PTHR20835">
    <property type="entry name" value="E3 UBIQUITIN-PROTEIN LIGASE PPP1R11-RELATED"/>
    <property type="match status" value="1"/>
</dbReference>
<dbReference type="OrthoDB" id="307488at2759"/>
<dbReference type="PANTHER" id="PTHR20835:SF0">
    <property type="entry name" value="E3 UBIQUITIN-PROTEIN LIGASE PPP1R11"/>
    <property type="match status" value="1"/>
</dbReference>
<evidence type="ECO:0000256" key="3">
    <source>
        <dbReference type="SAM" id="MobiDB-lite"/>
    </source>
</evidence>
<name>A0A8H5CH26_9AGAR</name>